<evidence type="ECO:0000313" key="2">
    <source>
        <dbReference type="EMBL" id="KAL1569518.1"/>
    </source>
</evidence>
<dbReference type="EMBL" id="JBEAFC010000001">
    <property type="protein sequence ID" value="KAL1569518.1"/>
    <property type="molecule type" value="Genomic_DNA"/>
</dbReference>
<dbReference type="Proteomes" id="UP001567538">
    <property type="component" value="Unassembled WGS sequence"/>
</dbReference>
<sequence>MLFFIIRAKNLAKWSGTVIPIPILEEAVTAIHRSKLAGAYYYFGKLEFSRLKMIFSSKEIKKEKNSDVVVIFDSTVPFVGLAAPPPCWSEPTDPIGEASDLVSSPVLGNFATTRRKLFAEEYLNLDNESTNSTAPILYVPDRNGASRPKPTTSARSTPRAIPAALPHRSSCGSMSPNNWWRNNRK</sequence>
<evidence type="ECO:0000313" key="3">
    <source>
        <dbReference type="Proteomes" id="UP001567538"/>
    </source>
</evidence>
<proteinExistence type="predicted"/>
<name>A0ABD1ILE8_SALDI</name>
<gene>
    <name evidence="2" type="ORF">AAHA92_00991</name>
</gene>
<comment type="caution">
    <text evidence="2">The sequence shown here is derived from an EMBL/GenBank/DDBJ whole genome shotgun (WGS) entry which is preliminary data.</text>
</comment>
<dbReference type="AlphaFoldDB" id="A0ABD1ILE8"/>
<accession>A0ABD1ILE8</accession>
<evidence type="ECO:0000256" key="1">
    <source>
        <dbReference type="SAM" id="MobiDB-lite"/>
    </source>
</evidence>
<organism evidence="2 3">
    <name type="scientific">Salvia divinorum</name>
    <name type="common">Maria pastora</name>
    <name type="synonym">Diviner's sage</name>
    <dbReference type="NCBI Taxonomy" id="28513"/>
    <lineage>
        <taxon>Eukaryota</taxon>
        <taxon>Viridiplantae</taxon>
        <taxon>Streptophyta</taxon>
        <taxon>Embryophyta</taxon>
        <taxon>Tracheophyta</taxon>
        <taxon>Spermatophyta</taxon>
        <taxon>Magnoliopsida</taxon>
        <taxon>eudicotyledons</taxon>
        <taxon>Gunneridae</taxon>
        <taxon>Pentapetalae</taxon>
        <taxon>asterids</taxon>
        <taxon>lamiids</taxon>
        <taxon>Lamiales</taxon>
        <taxon>Lamiaceae</taxon>
        <taxon>Nepetoideae</taxon>
        <taxon>Mentheae</taxon>
        <taxon>Salviinae</taxon>
        <taxon>Salvia</taxon>
        <taxon>Salvia subgen. Calosphace</taxon>
    </lineage>
</organism>
<feature type="compositionally biased region" description="Polar residues" evidence="1">
    <location>
        <begin position="170"/>
        <end position="185"/>
    </location>
</feature>
<feature type="region of interest" description="Disordered" evidence="1">
    <location>
        <begin position="134"/>
        <end position="185"/>
    </location>
</feature>
<keyword evidence="3" id="KW-1185">Reference proteome</keyword>
<protein>
    <submittedName>
        <fullName evidence="2">Uncharacterized protein</fullName>
    </submittedName>
</protein>
<reference evidence="2 3" key="1">
    <citation type="submission" date="2024-06" db="EMBL/GenBank/DDBJ databases">
        <title>A chromosome level genome sequence of Diviner's sage (Salvia divinorum).</title>
        <authorList>
            <person name="Ford S.A."/>
            <person name="Ro D.-K."/>
            <person name="Ness R.W."/>
            <person name="Phillips M.A."/>
        </authorList>
    </citation>
    <scope>NUCLEOTIDE SEQUENCE [LARGE SCALE GENOMIC DNA]</scope>
    <source>
        <strain evidence="2">SAF-2024a</strain>
        <tissue evidence="2">Leaf</tissue>
    </source>
</reference>